<dbReference type="PANTHER" id="PTHR43861">
    <property type="entry name" value="TRANS-ACONITATE 2-METHYLTRANSFERASE-RELATED"/>
    <property type="match status" value="1"/>
</dbReference>
<evidence type="ECO:0000256" key="2">
    <source>
        <dbReference type="ARBA" id="ARBA00022679"/>
    </source>
</evidence>
<evidence type="ECO:0000259" key="4">
    <source>
        <dbReference type="Pfam" id="PF13649"/>
    </source>
</evidence>
<dbReference type="InterPro" id="IPR041698">
    <property type="entry name" value="Methyltransf_25"/>
</dbReference>
<dbReference type="Gene3D" id="3.40.50.150">
    <property type="entry name" value="Vaccinia Virus protein VP39"/>
    <property type="match status" value="1"/>
</dbReference>
<protein>
    <recommendedName>
        <fullName evidence="4">Methyltransferase domain-containing protein</fullName>
    </recommendedName>
</protein>
<dbReference type="Pfam" id="PF13649">
    <property type="entry name" value="Methyltransf_25"/>
    <property type="match status" value="1"/>
</dbReference>
<dbReference type="GO" id="GO:0032259">
    <property type="term" value="P:methylation"/>
    <property type="evidence" value="ECO:0007669"/>
    <property type="project" value="UniProtKB-KW"/>
</dbReference>
<feature type="transmembrane region" description="Helical" evidence="3">
    <location>
        <begin position="160"/>
        <end position="178"/>
    </location>
</feature>
<keyword evidence="3" id="KW-1133">Transmembrane helix</keyword>
<keyword evidence="3" id="KW-0472">Membrane</keyword>
<dbReference type="SUPFAM" id="SSF53335">
    <property type="entry name" value="S-adenosyl-L-methionine-dependent methyltransferases"/>
    <property type="match status" value="1"/>
</dbReference>
<dbReference type="EMBL" id="MN739728">
    <property type="protein sequence ID" value="QHT23193.1"/>
    <property type="molecule type" value="Genomic_DNA"/>
</dbReference>
<proteinExistence type="predicted"/>
<dbReference type="AlphaFoldDB" id="A0A6C0E3V6"/>
<dbReference type="GO" id="GO:0008168">
    <property type="term" value="F:methyltransferase activity"/>
    <property type="evidence" value="ECO:0007669"/>
    <property type="project" value="UniProtKB-KW"/>
</dbReference>
<evidence type="ECO:0000256" key="3">
    <source>
        <dbReference type="SAM" id="Phobius"/>
    </source>
</evidence>
<keyword evidence="3" id="KW-0812">Transmembrane</keyword>
<feature type="domain" description="Methyltransferase" evidence="4">
    <location>
        <begin position="106"/>
        <end position="196"/>
    </location>
</feature>
<dbReference type="InterPro" id="IPR029063">
    <property type="entry name" value="SAM-dependent_MTases_sf"/>
</dbReference>
<dbReference type="CDD" id="cd02440">
    <property type="entry name" value="AdoMet_MTases"/>
    <property type="match status" value="1"/>
</dbReference>
<organism evidence="5">
    <name type="scientific">viral metagenome</name>
    <dbReference type="NCBI Taxonomy" id="1070528"/>
    <lineage>
        <taxon>unclassified sequences</taxon>
        <taxon>metagenomes</taxon>
        <taxon>organismal metagenomes</taxon>
    </lineage>
</organism>
<evidence type="ECO:0000313" key="5">
    <source>
        <dbReference type="EMBL" id="QHT23193.1"/>
    </source>
</evidence>
<keyword evidence="2" id="KW-0808">Transferase</keyword>
<evidence type="ECO:0000256" key="1">
    <source>
        <dbReference type="ARBA" id="ARBA00022603"/>
    </source>
</evidence>
<dbReference type="PANTHER" id="PTHR43861:SF1">
    <property type="entry name" value="TRANS-ACONITATE 2-METHYLTRANSFERASE"/>
    <property type="match status" value="1"/>
</dbReference>
<accession>A0A6C0E3V6</accession>
<name>A0A6C0E3V6_9ZZZZ</name>
<sequence length="319" mass="37012">MNKFFKYVSHQINSIGKLYDKSSTAGKILLLFILLILVTVIFKGLNQSNQREGFEQSDQFLFKTNNEIYDDFYSDIYDHLVFNNVKNQYEVGEIINNTSPTSESIILDIGCGTGHHVAELGSKDLNVIGIDVSPSMIAKAKEQFPEYKFEVGDALNQDQFRFGSFTHILCLYFTIYYMKDKMRFFKNCFDWLMPGGYLIIHLVNRDQFDPILPPGNPLMLVSPQRYAKQRITTTKVKFTDFSYHADFQLDKGKNIAKFIEKFKNDTNGKVRKNEHTLYMESQKAILVMAQEAGFIIEGQIDLIRAQYEYQYLYILTKPN</sequence>
<keyword evidence="1" id="KW-0489">Methyltransferase</keyword>
<feature type="transmembrane region" description="Helical" evidence="3">
    <location>
        <begin position="28"/>
        <end position="45"/>
    </location>
</feature>
<reference evidence="5" key="1">
    <citation type="journal article" date="2020" name="Nature">
        <title>Giant virus diversity and host interactions through global metagenomics.</title>
        <authorList>
            <person name="Schulz F."/>
            <person name="Roux S."/>
            <person name="Paez-Espino D."/>
            <person name="Jungbluth S."/>
            <person name="Walsh D.A."/>
            <person name="Denef V.J."/>
            <person name="McMahon K.D."/>
            <person name="Konstantinidis K.T."/>
            <person name="Eloe-Fadrosh E.A."/>
            <person name="Kyrpides N.C."/>
            <person name="Woyke T."/>
        </authorList>
    </citation>
    <scope>NUCLEOTIDE SEQUENCE</scope>
    <source>
        <strain evidence="5">GVMAG-M-3300023179-114</strain>
    </source>
</reference>